<protein>
    <submittedName>
        <fullName evidence="1">Uncharacterized protein</fullName>
    </submittedName>
</protein>
<keyword evidence="2" id="KW-1185">Reference proteome</keyword>
<proteinExistence type="predicted"/>
<dbReference type="AlphaFoldDB" id="A0A5J4Z0Y1"/>
<evidence type="ECO:0000313" key="1">
    <source>
        <dbReference type="EMBL" id="KAA8497539.1"/>
    </source>
</evidence>
<name>A0A5J4Z0Y1_PORPP</name>
<reference evidence="2" key="1">
    <citation type="journal article" date="2019" name="Nat. Commun.">
        <title>Expansion of phycobilisome linker gene families in mesophilic red algae.</title>
        <authorList>
            <person name="Lee J."/>
            <person name="Kim D."/>
            <person name="Bhattacharya D."/>
            <person name="Yoon H.S."/>
        </authorList>
    </citation>
    <scope>NUCLEOTIDE SEQUENCE [LARGE SCALE GENOMIC DNA]</scope>
    <source>
        <strain evidence="2">CCMP 1328</strain>
    </source>
</reference>
<accession>A0A5J4Z0Y1</accession>
<gene>
    <name evidence="1" type="ORF">FVE85_5124</name>
</gene>
<sequence>MIFKFRDKVFSGKGMHRVRVPMADAMVAHDVHVVDVDLLMLLRQDFFRKHNIKVDHGKNLVQTGEGTYRVQLSENEGHLHFPRKIVKLACNAQPENGEAGFAQLRKLVDEISSKYDVNQLSDKAPLRSALAEAWPDEIWFNLELLLGGSAECHWALDAGDRNHTLLKRNHETLMKDFAMEK</sequence>
<dbReference type="EMBL" id="VRMN01000001">
    <property type="protein sequence ID" value="KAA8497539.1"/>
    <property type="molecule type" value="Genomic_DNA"/>
</dbReference>
<evidence type="ECO:0000313" key="2">
    <source>
        <dbReference type="Proteomes" id="UP000324585"/>
    </source>
</evidence>
<organism evidence="1 2">
    <name type="scientific">Porphyridium purpureum</name>
    <name type="common">Red alga</name>
    <name type="synonym">Porphyridium cruentum</name>
    <dbReference type="NCBI Taxonomy" id="35688"/>
    <lineage>
        <taxon>Eukaryota</taxon>
        <taxon>Rhodophyta</taxon>
        <taxon>Bangiophyceae</taxon>
        <taxon>Porphyridiales</taxon>
        <taxon>Porphyridiaceae</taxon>
        <taxon>Porphyridium</taxon>
    </lineage>
</organism>
<comment type="caution">
    <text evidence="1">The sequence shown here is derived from an EMBL/GenBank/DDBJ whole genome shotgun (WGS) entry which is preliminary data.</text>
</comment>
<dbReference type="Proteomes" id="UP000324585">
    <property type="component" value="Unassembled WGS sequence"/>
</dbReference>